<feature type="domain" description="Crinkler effector protein N-terminal" evidence="4">
    <location>
        <begin position="4"/>
        <end position="112"/>
    </location>
</feature>
<evidence type="ECO:0000313" key="5">
    <source>
        <dbReference type="EMBL" id="KAF0709001.1"/>
    </source>
</evidence>
<accession>A0A6A4Z7K5</accession>
<organism evidence="5 6">
    <name type="scientific">Aphanomyces astaci</name>
    <name type="common">Crayfish plague agent</name>
    <dbReference type="NCBI Taxonomy" id="112090"/>
    <lineage>
        <taxon>Eukaryota</taxon>
        <taxon>Sar</taxon>
        <taxon>Stramenopiles</taxon>
        <taxon>Oomycota</taxon>
        <taxon>Saprolegniomycetes</taxon>
        <taxon>Saprolegniales</taxon>
        <taxon>Verrucalvaceae</taxon>
        <taxon>Aphanomyces</taxon>
    </lineage>
</organism>
<dbReference type="Pfam" id="PF20147">
    <property type="entry name" value="Crinkler"/>
    <property type="match status" value="2"/>
</dbReference>
<evidence type="ECO:0000256" key="2">
    <source>
        <dbReference type="ARBA" id="ARBA00004613"/>
    </source>
</evidence>
<name>A0A6A4Z7K5_APHAT</name>
<dbReference type="AlphaFoldDB" id="A0A6A4Z7K5"/>
<keyword evidence="3" id="KW-0964">Secreted</keyword>
<evidence type="ECO:0000256" key="3">
    <source>
        <dbReference type="ARBA" id="ARBA00022525"/>
    </source>
</evidence>
<evidence type="ECO:0000259" key="4">
    <source>
        <dbReference type="Pfam" id="PF20147"/>
    </source>
</evidence>
<dbReference type="VEuPathDB" id="FungiDB:H257_18513"/>
<gene>
    <name evidence="5" type="ORF">AaE_013017</name>
</gene>
<dbReference type="InterPro" id="IPR045379">
    <property type="entry name" value="Crinkler_N"/>
</dbReference>
<dbReference type="Proteomes" id="UP000469452">
    <property type="component" value="Unassembled WGS sequence"/>
</dbReference>
<sequence>MLPNLTCIIIGDETPFPVENTGDNTAMTLRRKVRNAMPTTIRCDANCVEVYPAVKDSQWMTMDEYVAMIQRCRSSTLASVMAGFHEMDHFDLVNDVLGTNLPPHTYLHVLVVIPTSEALLRKSLGDRGGLQRLSFSLHEQRRLTLMGVVVGEGNAFEISICRDETIHVLKDVIKMLKPNTMQCDVDHMQLYLGFKDGNWLTMAEYGEVVQGRSSGTLASVMAGFRLLQPFDHVGDALGALQTPKNRIHVLVVLPPSTVQPHDRADP</sequence>
<dbReference type="GO" id="GO:0005576">
    <property type="term" value="C:extracellular region"/>
    <property type="evidence" value="ECO:0007669"/>
    <property type="project" value="UniProtKB-SubCell"/>
</dbReference>
<proteinExistence type="predicted"/>
<evidence type="ECO:0000313" key="6">
    <source>
        <dbReference type="Proteomes" id="UP000469452"/>
    </source>
</evidence>
<feature type="domain" description="Crinkler effector protein N-terminal" evidence="4">
    <location>
        <begin position="143"/>
        <end position="252"/>
    </location>
</feature>
<evidence type="ECO:0000256" key="1">
    <source>
        <dbReference type="ARBA" id="ARBA00004340"/>
    </source>
</evidence>
<dbReference type="EMBL" id="VJMI01018896">
    <property type="protein sequence ID" value="KAF0709001.1"/>
    <property type="molecule type" value="Genomic_DNA"/>
</dbReference>
<comment type="caution">
    <text evidence="5">The sequence shown here is derived from an EMBL/GenBank/DDBJ whole genome shotgun (WGS) entry which is preliminary data.</text>
</comment>
<protein>
    <recommendedName>
        <fullName evidence="4">Crinkler effector protein N-terminal domain-containing protein</fullName>
    </recommendedName>
</protein>
<dbReference type="GO" id="GO:0043657">
    <property type="term" value="C:host cell"/>
    <property type="evidence" value="ECO:0007669"/>
    <property type="project" value="UniProtKB-SubCell"/>
</dbReference>
<reference evidence="5 6" key="1">
    <citation type="submission" date="2019-06" db="EMBL/GenBank/DDBJ databases">
        <title>Genomics analysis of Aphanomyces spp. identifies a new class of oomycete effector associated with host adaptation.</title>
        <authorList>
            <person name="Gaulin E."/>
        </authorList>
    </citation>
    <scope>NUCLEOTIDE SEQUENCE [LARGE SCALE GENOMIC DNA]</scope>
    <source>
        <strain evidence="5 6">E</strain>
    </source>
</reference>
<comment type="subcellular location">
    <subcellularLocation>
        <location evidence="1">Host cell</location>
    </subcellularLocation>
    <subcellularLocation>
        <location evidence="2">Secreted</location>
    </subcellularLocation>
</comment>